<feature type="compositionally biased region" description="Polar residues" evidence="1">
    <location>
        <begin position="8"/>
        <end position="25"/>
    </location>
</feature>
<accession>A0A7S4UA10</accession>
<gene>
    <name evidence="2" type="ORF">AMON00008_LOCUS1235</name>
</gene>
<feature type="compositionally biased region" description="Low complexity" evidence="1">
    <location>
        <begin position="94"/>
        <end position="103"/>
    </location>
</feature>
<feature type="compositionally biased region" description="Basic residues" evidence="1">
    <location>
        <begin position="70"/>
        <end position="83"/>
    </location>
</feature>
<dbReference type="Pfam" id="PF07004">
    <property type="entry name" value="SHIPPO-rpt"/>
    <property type="match status" value="3"/>
</dbReference>
<name>A0A7S4UA10_9DINO</name>
<sequence>MSADPSCIASSASNEPSATEGSSYGESVDAGAAASPRRGAHFASQDEGDNDGSSIADAGADTRAKEPSRTRKKSPQHRGHRYRCSGEQEAGRTPSAPSRSSAPFGTSALGHEAMLHVPSRAPGPCHYDPELASPRVGGTQDAAFRSATPRLGGLARLAAGGPGPGSYDCRQAGSSRLRVVQAKRAWANAPPREKALAIGLVRQHELAGEPERDQPLLFVSAQRCASQEKDQDAGGCDEAPGLNSCPASQSRPSTRSMGAAAKGTAPIPSRPSTHGSVCSSKVRSGRTSSLAKGPRVKGCVRWSPAPSPFWTDWIDEPAKTPSTEAPEEAADTCWVGPDDLPSVPGAKRQSQRPHPPSSSASFKSRSTHRSLAATPAKDADTTPGPGHYPSAPSRPPAESKAPPCFGSAQPRGLQAKVDVAGPKVGPGAYAADPFPARRSPPRTDRAVPLGGHSSRWSSTAQGSSGPGPGSYSSRGRTLAEALAAPVAPGDTSFGTRLDRFPTSARGPGEAWERPGRALRRYGYADPREEASTDEGTPAPGAYHCEETSKKHQPRQPPGTEGFLASEPRFPRRRSRDDHMPGPGAYDPRDLAAPVAQVHDFGVEQERWPPPPRASPEARQPLGTERLEPDVIGMKAKY</sequence>
<evidence type="ECO:0000313" key="2">
    <source>
        <dbReference type="EMBL" id="CAE4561616.1"/>
    </source>
</evidence>
<feature type="compositionally biased region" description="Low complexity" evidence="1">
    <location>
        <begin position="357"/>
        <end position="376"/>
    </location>
</feature>
<proteinExistence type="predicted"/>
<feature type="region of interest" description="Disordered" evidence="1">
    <location>
        <begin position="1"/>
        <end position="137"/>
    </location>
</feature>
<dbReference type="InterPro" id="IPR010736">
    <property type="entry name" value="SHIPPO-rpt"/>
</dbReference>
<dbReference type="AlphaFoldDB" id="A0A7S4UA10"/>
<feature type="compositionally biased region" description="Polar residues" evidence="1">
    <location>
        <begin position="270"/>
        <end position="290"/>
    </location>
</feature>
<protein>
    <submittedName>
        <fullName evidence="2">Uncharacterized protein</fullName>
    </submittedName>
</protein>
<feature type="region of interest" description="Disordered" evidence="1">
    <location>
        <begin position="228"/>
        <end position="637"/>
    </location>
</feature>
<evidence type="ECO:0000256" key="1">
    <source>
        <dbReference type="SAM" id="MobiDB-lite"/>
    </source>
</evidence>
<organism evidence="2">
    <name type="scientific">Alexandrium monilatum</name>
    <dbReference type="NCBI Taxonomy" id="311494"/>
    <lineage>
        <taxon>Eukaryota</taxon>
        <taxon>Sar</taxon>
        <taxon>Alveolata</taxon>
        <taxon>Dinophyceae</taxon>
        <taxon>Gonyaulacales</taxon>
        <taxon>Pyrocystaceae</taxon>
        <taxon>Alexandrium</taxon>
    </lineage>
</organism>
<dbReference type="EMBL" id="HBNR01001757">
    <property type="protein sequence ID" value="CAE4561616.1"/>
    <property type="molecule type" value="Transcribed_RNA"/>
</dbReference>
<feature type="compositionally biased region" description="Polar residues" evidence="1">
    <location>
        <begin position="245"/>
        <end position="256"/>
    </location>
</feature>
<reference evidence="2" key="1">
    <citation type="submission" date="2021-01" db="EMBL/GenBank/DDBJ databases">
        <authorList>
            <person name="Corre E."/>
            <person name="Pelletier E."/>
            <person name="Niang G."/>
            <person name="Scheremetjew M."/>
            <person name="Finn R."/>
            <person name="Kale V."/>
            <person name="Holt S."/>
            <person name="Cochrane G."/>
            <person name="Meng A."/>
            <person name="Brown T."/>
            <person name="Cohen L."/>
        </authorList>
    </citation>
    <scope>NUCLEOTIDE SEQUENCE</scope>
    <source>
        <strain evidence="2">CCMP3105</strain>
    </source>
</reference>
<feature type="compositionally biased region" description="Basic and acidic residues" evidence="1">
    <location>
        <begin position="60"/>
        <end position="69"/>
    </location>
</feature>